<gene>
    <name evidence="2" type="ORF">TEQG_06728</name>
</gene>
<evidence type="ECO:0000313" key="3">
    <source>
        <dbReference type="Proteomes" id="UP000009169"/>
    </source>
</evidence>
<dbReference type="SUPFAM" id="SSF48371">
    <property type="entry name" value="ARM repeat"/>
    <property type="match status" value="1"/>
</dbReference>
<dbReference type="GO" id="GO:0019887">
    <property type="term" value="F:protein kinase regulator activity"/>
    <property type="evidence" value="ECO:0007669"/>
    <property type="project" value="TreeGrafter"/>
</dbReference>
<dbReference type="eggNOG" id="KOG1242">
    <property type="taxonomic scope" value="Eukaryota"/>
</dbReference>
<keyword evidence="2" id="KW-0648">Protein biosynthesis</keyword>
<dbReference type="GO" id="GO:0003746">
    <property type="term" value="F:translation elongation factor activity"/>
    <property type="evidence" value="ECO:0007669"/>
    <property type="project" value="UniProtKB-KW"/>
</dbReference>
<dbReference type="InterPro" id="IPR016024">
    <property type="entry name" value="ARM-type_fold"/>
</dbReference>
<name>F2Q0S7_TRIEC</name>
<dbReference type="PANTHER" id="PTHR23346">
    <property type="entry name" value="TRANSLATIONAL ACTIVATOR GCN1-RELATED"/>
    <property type="match status" value="1"/>
</dbReference>
<dbReference type="HOGENOM" id="CLU_1606560_0_0_1"/>
<organism evidence="2 3">
    <name type="scientific">Trichophyton equinum (strain ATCC MYA-4606 / CBS 127.97)</name>
    <name type="common">Horse ringworm fungus</name>
    <dbReference type="NCBI Taxonomy" id="559882"/>
    <lineage>
        <taxon>Eukaryota</taxon>
        <taxon>Fungi</taxon>
        <taxon>Dikarya</taxon>
        <taxon>Ascomycota</taxon>
        <taxon>Pezizomycotina</taxon>
        <taxon>Eurotiomycetes</taxon>
        <taxon>Eurotiomycetidae</taxon>
        <taxon>Onygenales</taxon>
        <taxon>Arthrodermataceae</taxon>
        <taxon>Trichophyton</taxon>
    </lineage>
</organism>
<dbReference type="Gene3D" id="1.25.10.10">
    <property type="entry name" value="Leucine-rich Repeat Variant"/>
    <property type="match status" value="1"/>
</dbReference>
<dbReference type="GO" id="GO:0006417">
    <property type="term" value="P:regulation of translation"/>
    <property type="evidence" value="ECO:0007669"/>
    <property type="project" value="TreeGrafter"/>
</dbReference>
<proteinExistence type="predicted"/>
<feature type="non-terminal residue" evidence="2">
    <location>
        <position position="176"/>
    </location>
</feature>
<dbReference type="Pfam" id="PF24987">
    <property type="entry name" value="HEAT_EF3_N"/>
    <property type="match status" value="1"/>
</dbReference>
<dbReference type="Proteomes" id="UP000009169">
    <property type="component" value="Unassembled WGS sequence"/>
</dbReference>
<keyword evidence="3" id="KW-1185">Reference proteome</keyword>
<dbReference type="EMBL" id="DS995764">
    <property type="protein sequence ID" value="EGE07745.1"/>
    <property type="molecule type" value="Genomic_DNA"/>
</dbReference>
<dbReference type="VEuPathDB" id="FungiDB:TEQG_06728"/>
<dbReference type="GO" id="GO:0005829">
    <property type="term" value="C:cytosol"/>
    <property type="evidence" value="ECO:0007669"/>
    <property type="project" value="TreeGrafter"/>
</dbReference>
<protein>
    <submittedName>
        <fullName evidence="2">Elongation factor 3</fullName>
    </submittedName>
</protein>
<evidence type="ECO:0000256" key="1">
    <source>
        <dbReference type="ARBA" id="ARBA00022737"/>
    </source>
</evidence>
<keyword evidence="2" id="KW-0251">Elongation factor</keyword>
<sequence>MPAVAVADSTPAQSAKEAAKSVAVLDELLKSLSLSKSADEAKAAAANIASLLNGPTEEHVVPDRAVESLKKQLGNKKDTHAREKALDAILAIAQHSSVSPAMEPYILALLGPTLAAVSDKMNSVKELAQQAALAIVKSINANAVKAALPAIVKSILTAQKWAEKMTGLACIEALVE</sequence>
<keyword evidence="1" id="KW-0677">Repeat</keyword>
<dbReference type="GO" id="GO:0034198">
    <property type="term" value="P:cellular response to amino acid starvation"/>
    <property type="evidence" value="ECO:0007669"/>
    <property type="project" value="TreeGrafter"/>
</dbReference>
<reference evidence="3" key="1">
    <citation type="journal article" date="2012" name="MBio">
        <title>Comparative genome analysis of Trichophyton rubrum and related dermatophytes reveals candidate genes involved in infection.</title>
        <authorList>
            <person name="Martinez D.A."/>
            <person name="Oliver B.G."/>
            <person name="Graeser Y."/>
            <person name="Goldberg J.M."/>
            <person name="Li W."/>
            <person name="Martinez-Rossi N.M."/>
            <person name="Monod M."/>
            <person name="Shelest E."/>
            <person name="Barton R.C."/>
            <person name="Birch E."/>
            <person name="Brakhage A.A."/>
            <person name="Chen Z."/>
            <person name="Gurr S.J."/>
            <person name="Heiman D."/>
            <person name="Heitman J."/>
            <person name="Kosti I."/>
            <person name="Rossi A."/>
            <person name="Saif S."/>
            <person name="Samalova M."/>
            <person name="Saunders C.W."/>
            <person name="Shea T."/>
            <person name="Summerbell R.C."/>
            <person name="Xu J."/>
            <person name="Young S."/>
            <person name="Zeng Q."/>
            <person name="Birren B.W."/>
            <person name="Cuomo C.A."/>
            <person name="White T.C."/>
        </authorList>
    </citation>
    <scope>NUCLEOTIDE SEQUENCE [LARGE SCALE GENOMIC DNA]</scope>
    <source>
        <strain evidence="3">ATCC MYA-4606 / CBS 127.97</strain>
    </source>
</reference>
<dbReference type="AlphaFoldDB" id="F2Q0S7"/>
<dbReference type="PANTHER" id="PTHR23346:SF7">
    <property type="entry name" value="STALLED RIBOSOME SENSOR GCN1"/>
    <property type="match status" value="1"/>
</dbReference>
<dbReference type="InterPro" id="IPR011989">
    <property type="entry name" value="ARM-like"/>
</dbReference>
<accession>F2Q0S7</accession>
<evidence type="ECO:0000313" key="2">
    <source>
        <dbReference type="EMBL" id="EGE07745.1"/>
    </source>
</evidence>